<comment type="caution">
    <text evidence="1">The sequence shown here is derived from an EMBL/GenBank/DDBJ whole genome shotgun (WGS) entry which is preliminary data.</text>
</comment>
<evidence type="ECO:0000313" key="2">
    <source>
        <dbReference type="Proteomes" id="UP000783588"/>
    </source>
</evidence>
<evidence type="ECO:0000313" key="1">
    <source>
        <dbReference type="EMBL" id="MBU5490786.1"/>
    </source>
</evidence>
<protein>
    <submittedName>
        <fullName evidence="1">Uncharacterized protein</fullName>
    </submittedName>
</protein>
<dbReference type="InterPro" id="IPR045441">
    <property type="entry name" value="DUF6506"/>
</dbReference>
<sequence>MKFNAGFIYVAPNCDPKQQNAVIPGESIDLYVYGCSTYSQAEVVAKSLAEEKGCTAIELCAGFGNDGIARIQKVVGPDVAVGAVKFDLHPAFGFKSGDTVFGK</sequence>
<dbReference type="RefSeq" id="WP_216470478.1">
    <property type="nucleotide sequence ID" value="NZ_JAHLQI010000004.1"/>
</dbReference>
<accession>A0ABS6ESW3</accession>
<proteinExistence type="predicted"/>
<dbReference type="Proteomes" id="UP000783588">
    <property type="component" value="Unassembled WGS sequence"/>
</dbReference>
<organism evidence="1 2">
    <name type="scientific">Butyricicoccus intestinisimiae</name>
    <dbReference type="NCBI Taxonomy" id="2841509"/>
    <lineage>
        <taxon>Bacteria</taxon>
        <taxon>Bacillati</taxon>
        <taxon>Bacillota</taxon>
        <taxon>Clostridia</taxon>
        <taxon>Eubacteriales</taxon>
        <taxon>Butyricicoccaceae</taxon>
        <taxon>Butyricicoccus</taxon>
    </lineage>
</organism>
<name>A0ABS6ESW3_9FIRM</name>
<reference evidence="1 2" key="1">
    <citation type="submission" date="2021-06" db="EMBL/GenBank/DDBJ databases">
        <authorList>
            <person name="Sun Q."/>
            <person name="Li D."/>
        </authorList>
    </citation>
    <scope>NUCLEOTIDE SEQUENCE [LARGE SCALE GENOMIC DNA]</scope>
    <source>
        <strain evidence="1 2">MSJd-7</strain>
    </source>
</reference>
<dbReference type="EMBL" id="JAHLQI010000004">
    <property type="protein sequence ID" value="MBU5490786.1"/>
    <property type="molecule type" value="Genomic_DNA"/>
</dbReference>
<dbReference type="Pfam" id="PF20116">
    <property type="entry name" value="DUF6506"/>
    <property type="match status" value="1"/>
</dbReference>
<gene>
    <name evidence="1" type="ORF">KQI75_09200</name>
</gene>
<keyword evidence="2" id="KW-1185">Reference proteome</keyword>